<proteinExistence type="predicted"/>
<dbReference type="SMART" id="SM00226">
    <property type="entry name" value="LMWPc"/>
    <property type="match status" value="1"/>
</dbReference>
<protein>
    <submittedName>
        <fullName evidence="2">Low molecular weight phosphatase family protein</fullName>
    </submittedName>
</protein>
<name>A0A512IG98_9MICC</name>
<gene>
    <name evidence="2" type="ORF">KTU01_28520</name>
</gene>
<comment type="caution">
    <text evidence="2">The sequence shown here is derived from an EMBL/GenBank/DDBJ whole genome shotgun (WGS) entry which is preliminary data.</text>
</comment>
<dbReference type="PANTHER" id="PTHR11717:SF31">
    <property type="entry name" value="LOW MOLECULAR WEIGHT PROTEIN-TYROSINE-PHOSPHATASE ETP-RELATED"/>
    <property type="match status" value="1"/>
</dbReference>
<dbReference type="InterPro" id="IPR023485">
    <property type="entry name" value="Ptyr_pPase"/>
</dbReference>
<reference evidence="2 3" key="1">
    <citation type="submission" date="2019-07" db="EMBL/GenBank/DDBJ databases">
        <title>Whole genome shotgun sequence of Kocuria turfanensis NBRC 107627.</title>
        <authorList>
            <person name="Hosoyama A."/>
            <person name="Uohara A."/>
            <person name="Ohji S."/>
            <person name="Ichikawa N."/>
        </authorList>
    </citation>
    <scope>NUCLEOTIDE SEQUENCE [LARGE SCALE GENOMIC DNA]</scope>
    <source>
        <strain evidence="2 3">NBRC 107627</strain>
    </source>
</reference>
<evidence type="ECO:0000259" key="1">
    <source>
        <dbReference type="SMART" id="SM00226"/>
    </source>
</evidence>
<dbReference type="EMBL" id="BJZS01000094">
    <property type="protein sequence ID" value="GEO96729.1"/>
    <property type="molecule type" value="Genomic_DNA"/>
</dbReference>
<dbReference type="InterPro" id="IPR036196">
    <property type="entry name" value="Ptyr_pPase_sf"/>
</dbReference>
<dbReference type="InterPro" id="IPR050438">
    <property type="entry name" value="LMW_PTPase"/>
</dbReference>
<dbReference type="RefSeq" id="WP_062736591.1">
    <property type="nucleotide sequence ID" value="NZ_BJZS01000094.1"/>
</dbReference>
<dbReference type="GO" id="GO:0004725">
    <property type="term" value="F:protein tyrosine phosphatase activity"/>
    <property type="evidence" value="ECO:0007669"/>
    <property type="project" value="TreeGrafter"/>
</dbReference>
<dbReference type="Proteomes" id="UP000321103">
    <property type="component" value="Unassembled WGS sequence"/>
</dbReference>
<dbReference type="Pfam" id="PF01451">
    <property type="entry name" value="LMWPc"/>
    <property type="match status" value="1"/>
</dbReference>
<dbReference type="AlphaFoldDB" id="A0A512IG98"/>
<keyword evidence="3" id="KW-1185">Reference proteome</keyword>
<organism evidence="2 3">
    <name type="scientific">Kocuria turfanensis</name>
    <dbReference type="NCBI Taxonomy" id="388357"/>
    <lineage>
        <taxon>Bacteria</taxon>
        <taxon>Bacillati</taxon>
        <taxon>Actinomycetota</taxon>
        <taxon>Actinomycetes</taxon>
        <taxon>Micrococcales</taxon>
        <taxon>Micrococcaceae</taxon>
        <taxon>Kocuria</taxon>
    </lineage>
</organism>
<dbReference type="Gene3D" id="3.40.50.2300">
    <property type="match status" value="1"/>
</dbReference>
<evidence type="ECO:0000313" key="3">
    <source>
        <dbReference type="Proteomes" id="UP000321103"/>
    </source>
</evidence>
<dbReference type="PANTHER" id="PTHR11717">
    <property type="entry name" value="LOW MOLECULAR WEIGHT PROTEIN TYROSINE PHOSPHATASE"/>
    <property type="match status" value="1"/>
</dbReference>
<feature type="domain" description="Phosphotyrosine protein phosphatase I" evidence="1">
    <location>
        <begin position="4"/>
        <end position="191"/>
    </location>
</feature>
<dbReference type="STRING" id="388357.GCA_001580365_03213"/>
<evidence type="ECO:0000313" key="2">
    <source>
        <dbReference type="EMBL" id="GEO96729.1"/>
    </source>
</evidence>
<sequence length="210" mass="23343">MPPTRILTVCTGNVCRSPMAAVELDHGLNAVSPGGFAVTSAGMHALVDQGFEERVGRLAHDRGLEAAAAHRARQVTPEILRDVDLVLVMAREHTQPVLQQAPRLLKKVFTLREFARILLYLSTDPELDAAVPADRAERWAWLVQQAPRLRQRVPVRHPERNDVIDPYRQEDAVLQQMAEELFEATDAVIAWERRYAQRRAASGTASSAAG</sequence>
<dbReference type="SUPFAM" id="SSF52788">
    <property type="entry name" value="Phosphotyrosine protein phosphatases I"/>
    <property type="match status" value="1"/>
</dbReference>
<accession>A0A512IG98</accession>